<organism evidence="1 2">
    <name type="scientific">Bifidobacterium pullorum subsp. gallinarum</name>
    <dbReference type="NCBI Taxonomy" id="78344"/>
    <lineage>
        <taxon>Bacteria</taxon>
        <taxon>Bacillati</taxon>
        <taxon>Actinomycetota</taxon>
        <taxon>Actinomycetes</taxon>
        <taxon>Bifidobacteriales</taxon>
        <taxon>Bifidobacteriaceae</taxon>
        <taxon>Bifidobacterium</taxon>
    </lineage>
</organism>
<name>A0A4P6DUE1_9BIFI</name>
<dbReference type="AlphaFoldDB" id="A0A4P6DUE1"/>
<proteinExistence type="predicted"/>
<dbReference type="RefSeq" id="WP_129237626.1">
    <property type="nucleotide sequence ID" value="NZ_CP035464.1"/>
</dbReference>
<protein>
    <recommendedName>
        <fullName evidence="3">PhnA protein</fullName>
    </recommendedName>
</protein>
<accession>A0A4P6DUE1</accession>
<evidence type="ECO:0000313" key="1">
    <source>
        <dbReference type="EMBL" id="QAY33125.1"/>
    </source>
</evidence>
<reference evidence="1 2" key="1">
    <citation type="submission" date="2019-01" db="EMBL/GenBank/DDBJ databases">
        <title>Complete genome sequence of Bifidobacterium gallinarum CACC 514.</title>
        <authorList>
            <person name="Jung M."/>
        </authorList>
    </citation>
    <scope>NUCLEOTIDE SEQUENCE [LARGE SCALE GENOMIC DNA]</scope>
    <source>
        <strain evidence="1 2">CACC 514</strain>
    </source>
</reference>
<sequence length="272" mass="30677">MASTVCSVSHCIHPTSGDHIVCDYCWTSFNDDIKWLTRHVADLEYRLNKAYGKTGQGGGGTVSTDPMRQPIHTLLYEVDEHGNDGLEILLHVYLQSTNLGYRWDDPLDVMIQRLNRHISGLRDHEATPAYIPQFHAATGRARRLLDSPDEEKVLLGPCPAPSCDHQLSAGVSATEVRCDYCRNTWTVNYLRNRQHDRLLSDNTTATQTQLLELLALQGIVVKPGTLRKWVCEGDIKPVDIKDGHKLYRLGDVYGRSARMVNNVWDMPKVQGK</sequence>
<evidence type="ECO:0008006" key="3">
    <source>
        <dbReference type="Google" id="ProtNLM"/>
    </source>
</evidence>
<dbReference type="EMBL" id="CP035464">
    <property type="protein sequence ID" value="QAY33125.1"/>
    <property type="molecule type" value="Genomic_DNA"/>
</dbReference>
<evidence type="ECO:0000313" key="2">
    <source>
        <dbReference type="Proteomes" id="UP000293589"/>
    </source>
</evidence>
<dbReference type="Proteomes" id="UP000293589">
    <property type="component" value="Chromosome"/>
</dbReference>
<gene>
    <name evidence="1" type="ORF">ESN35_06700</name>
</gene>
<dbReference type="KEGG" id="bgx:ESN35_06700"/>